<dbReference type="Proteomes" id="UP001239111">
    <property type="component" value="Chromosome 3"/>
</dbReference>
<name>A0ACC2NTE8_9HYME</name>
<accession>A0ACC2NTE8</accession>
<keyword evidence="2" id="KW-1185">Reference proteome</keyword>
<protein>
    <submittedName>
        <fullName evidence="1">Uncharacterized protein</fullName>
    </submittedName>
</protein>
<reference evidence="1" key="1">
    <citation type="submission" date="2023-04" db="EMBL/GenBank/DDBJ databases">
        <title>A chromosome-level genome assembly of the parasitoid wasp Eretmocerus hayati.</title>
        <authorList>
            <person name="Zhong Y."/>
            <person name="Liu S."/>
            <person name="Liu Y."/>
        </authorList>
    </citation>
    <scope>NUCLEOTIDE SEQUENCE</scope>
    <source>
        <strain evidence="1">ZJU_SS_LIU_2023</strain>
    </source>
</reference>
<feature type="non-terminal residue" evidence="1">
    <location>
        <position position="107"/>
    </location>
</feature>
<evidence type="ECO:0000313" key="2">
    <source>
        <dbReference type="Proteomes" id="UP001239111"/>
    </source>
</evidence>
<proteinExistence type="predicted"/>
<sequence length="107" mass="11733">MRNDRFAATAIALLFLSQFQPPTASSGRMVVGRAAASSVVGSAVCARIPGLGKLQREICRKSPHTMPILSEGAELGLRECQHQFRHHRWNCSHVVEDNQIFGHIVAV</sequence>
<organism evidence="1 2">
    <name type="scientific">Eretmocerus hayati</name>
    <dbReference type="NCBI Taxonomy" id="131215"/>
    <lineage>
        <taxon>Eukaryota</taxon>
        <taxon>Metazoa</taxon>
        <taxon>Ecdysozoa</taxon>
        <taxon>Arthropoda</taxon>
        <taxon>Hexapoda</taxon>
        <taxon>Insecta</taxon>
        <taxon>Pterygota</taxon>
        <taxon>Neoptera</taxon>
        <taxon>Endopterygota</taxon>
        <taxon>Hymenoptera</taxon>
        <taxon>Apocrita</taxon>
        <taxon>Proctotrupomorpha</taxon>
        <taxon>Chalcidoidea</taxon>
        <taxon>Aphelinidae</taxon>
        <taxon>Aphelininae</taxon>
        <taxon>Eretmocerus</taxon>
    </lineage>
</organism>
<comment type="caution">
    <text evidence="1">The sequence shown here is derived from an EMBL/GenBank/DDBJ whole genome shotgun (WGS) entry which is preliminary data.</text>
</comment>
<evidence type="ECO:0000313" key="1">
    <source>
        <dbReference type="EMBL" id="KAJ8674369.1"/>
    </source>
</evidence>
<dbReference type="EMBL" id="CM056743">
    <property type="protein sequence ID" value="KAJ8674369.1"/>
    <property type="molecule type" value="Genomic_DNA"/>
</dbReference>
<gene>
    <name evidence="1" type="ORF">QAD02_005631</name>
</gene>